<reference evidence="1" key="1">
    <citation type="journal article" date="2014" name="Int. J. Syst. Evol. Microbiol.">
        <title>Complete genome sequence of Corynebacterium casei LMG S-19264T (=DSM 44701T), isolated from a smear-ripened cheese.</title>
        <authorList>
            <consortium name="US DOE Joint Genome Institute (JGI-PGF)"/>
            <person name="Walter F."/>
            <person name="Albersmeier A."/>
            <person name="Kalinowski J."/>
            <person name="Ruckert C."/>
        </authorList>
    </citation>
    <scope>NUCLEOTIDE SEQUENCE</scope>
    <source>
        <strain evidence="1">JCM 19831</strain>
    </source>
</reference>
<dbReference type="EMBL" id="BMPI01000058">
    <property type="protein sequence ID" value="GGM69188.1"/>
    <property type="molecule type" value="Genomic_DNA"/>
</dbReference>
<dbReference type="InterPro" id="IPR027417">
    <property type="entry name" value="P-loop_NTPase"/>
</dbReference>
<evidence type="ECO:0000313" key="2">
    <source>
        <dbReference type="Proteomes" id="UP000642070"/>
    </source>
</evidence>
<organism evidence="1 2">
    <name type="scientific">Dactylosporangium sucinum</name>
    <dbReference type="NCBI Taxonomy" id="1424081"/>
    <lineage>
        <taxon>Bacteria</taxon>
        <taxon>Bacillati</taxon>
        <taxon>Actinomycetota</taxon>
        <taxon>Actinomycetes</taxon>
        <taxon>Micromonosporales</taxon>
        <taxon>Micromonosporaceae</taxon>
        <taxon>Dactylosporangium</taxon>
    </lineage>
</organism>
<keyword evidence="2" id="KW-1185">Reference proteome</keyword>
<protein>
    <submittedName>
        <fullName evidence="1">Uncharacterized protein</fullName>
    </submittedName>
</protein>
<sequence length="184" mass="19269">MAAGWSPDAVGSGIMMLAVPPALVLAGPAGSGKSTIAAAVAGPLGAAVVGLDDGGFADQHEVDLLALQERLDEVQDAPLIIVEGVFALALPPIRWAARWTVYVDTPPDIAIVRRALEAEDPRPVLRGYLEYGRDGLARFVANGRQLADLVVDGTQPLDAVADRIRQFVRAASPGRPPAPRPGRE</sequence>
<accession>A0A917X472</accession>
<dbReference type="Proteomes" id="UP000642070">
    <property type="component" value="Unassembled WGS sequence"/>
</dbReference>
<comment type="caution">
    <text evidence="1">The sequence shown here is derived from an EMBL/GenBank/DDBJ whole genome shotgun (WGS) entry which is preliminary data.</text>
</comment>
<reference evidence="1" key="2">
    <citation type="submission" date="2020-09" db="EMBL/GenBank/DDBJ databases">
        <authorList>
            <person name="Sun Q."/>
            <person name="Ohkuma M."/>
        </authorList>
    </citation>
    <scope>NUCLEOTIDE SEQUENCE</scope>
    <source>
        <strain evidence="1">JCM 19831</strain>
    </source>
</reference>
<gene>
    <name evidence="1" type="ORF">GCM10007977_083610</name>
</gene>
<dbReference type="SUPFAM" id="SSF52540">
    <property type="entry name" value="P-loop containing nucleoside triphosphate hydrolases"/>
    <property type="match status" value="1"/>
</dbReference>
<name>A0A917X472_9ACTN</name>
<dbReference type="AlphaFoldDB" id="A0A917X472"/>
<proteinExistence type="predicted"/>
<evidence type="ECO:0000313" key="1">
    <source>
        <dbReference type="EMBL" id="GGM69188.1"/>
    </source>
</evidence>
<dbReference type="Gene3D" id="3.40.50.300">
    <property type="entry name" value="P-loop containing nucleotide triphosphate hydrolases"/>
    <property type="match status" value="1"/>
</dbReference>